<protein>
    <submittedName>
        <fullName evidence="2">Uncharacterized protein</fullName>
    </submittedName>
</protein>
<sequence length="139" mass="15034">MDKLVVIKFNGALGTSLGFGGPKHEKNTQLLAILAYCVHGLDSSVCTVQHALSSFLPWRFTPGLDGAQLVGFTNATTCSSPLLLLFSPLLSFVGLVFVRVLVLFVAAATTLAFRRSSGFIRRSGGKYFWVLARDCGYGW</sequence>
<comment type="caution">
    <text evidence="2">The sequence shown here is derived from an EMBL/GenBank/DDBJ whole genome shotgun (WGS) entry which is preliminary data.</text>
</comment>
<dbReference type="Proteomes" id="UP001457282">
    <property type="component" value="Unassembled WGS sequence"/>
</dbReference>
<feature type="transmembrane region" description="Helical" evidence="1">
    <location>
        <begin position="89"/>
        <end position="113"/>
    </location>
</feature>
<keyword evidence="3" id="KW-1185">Reference proteome</keyword>
<proteinExistence type="predicted"/>
<keyword evidence="1" id="KW-0472">Membrane</keyword>
<dbReference type="AlphaFoldDB" id="A0AAW1WF69"/>
<name>A0AAW1WF69_RUBAR</name>
<keyword evidence="1" id="KW-0812">Transmembrane</keyword>
<organism evidence="2 3">
    <name type="scientific">Rubus argutus</name>
    <name type="common">Southern blackberry</name>
    <dbReference type="NCBI Taxonomy" id="59490"/>
    <lineage>
        <taxon>Eukaryota</taxon>
        <taxon>Viridiplantae</taxon>
        <taxon>Streptophyta</taxon>
        <taxon>Embryophyta</taxon>
        <taxon>Tracheophyta</taxon>
        <taxon>Spermatophyta</taxon>
        <taxon>Magnoliopsida</taxon>
        <taxon>eudicotyledons</taxon>
        <taxon>Gunneridae</taxon>
        <taxon>Pentapetalae</taxon>
        <taxon>rosids</taxon>
        <taxon>fabids</taxon>
        <taxon>Rosales</taxon>
        <taxon>Rosaceae</taxon>
        <taxon>Rosoideae</taxon>
        <taxon>Rosoideae incertae sedis</taxon>
        <taxon>Rubus</taxon>
    </lineage>
</organism>
<evidence type="ECO:0000256" key="1">
    <source>
        <dbReference type="SAM" id="Phobius"/>
    </source>
</evidence>
<evidence type="ECO:0000313" key="3">
    <source>
        <dbReference type="Proteomes" id="UP001457282"/>
    </source>
</evidence>
<gene>
    <name evidence="2" type="ORF">M0R45_031012</name>
</gene>
<accession>A0AAW1WF69</accession>
<dbReference type="EMBL" id="JBEDUW010000006">
    <property type="protein sequence ID" value="KAK9922551.1"/>
    <property type="molecule type" value="Genomic_DNA"/>
</dbReference>
<reference evidence="2 3" key="1">
    <citation type="journal article" date="2023" name="G3 (Bethesda)">
        <title>A chromosome-length genome assembly and annotation of blackberry (Rubus argutus, cv. 'Hillquist').</title>
        <authorList>
            <person name="Bruna T."/>
            <person name="Aryal R."/>
            <person name="Dudchenko O."/>
            <person name="Sargent D.J."/>
            <person name="Mead D."/>
            <person name="Buti M."/>
            <person name="Cavallini A."/>
            <person name="Hytonen T."/>
            <person name="Andres J."/>
            <person name="Pham M."/>
            <person name="Weisz D."/>
            <person name="Mascagni F."/>
            <person name="Usai G."/>
            <person name="Natali L."/>
            <person name="Bassil N."/>
            <person name="Fernandez G.E."/>
            <person name="Lomsadze A."/>
            <person name="Armour M."/>
            <person name="Olukolu B."/>
            <person name="Poorten T."/>
            <person name="Britton C."/>
            <person name="Davik J."/>
            <person name="Ashrafi H."/>
            <person name="Aiden E.L."/>
            <person name="Borodovsky M."/>
            <person name="Worthington M."/>
        </authorList>
    </citation>
    <scope>NUCLEOTIDE SEQUENCE [LARGE SCALE GENOMIC DNA]</scope>
    <source>
        <strain evidence="2">PI 553951</strain>
    </source>
</reference>
<keyword evidence="1" id="KW-1133">Transmembrane helix</keyword>
<evidence type="ECO:0000313" key="2">
    <source>
        <dbReference type="EMBL" id="KAK9922551.1"/>
    </source>
</evidence>